<evidence type="ECO:0000256" key="5">
    <source>
        <dbReference type="ARBA" id="ARBA00023136"/>
    </source>
</evidence>
<evidence type="ECO:0000256" key="9">
    <source>
        <dbReference type="SAM" id="SignalP"/>
    </source>
</evidence>
<evidence type="ECO:0000256" key="4">
    <source>
        <dbReference type="ARBA" id="ARBA00022989"/>
    </source>
</evidence>
<name>A0ABQ7QSA6_PLUXY</name>
<evidence type="ECO:0000256" key="7">
    <source>
        <dbReference type="ARBA" id="ARBA00023180"/>
    </source>
</evidence>
<keyword evidence="7" id="KW-0325">Glycoprotein</keyword>
<protein>
    <recommendedName>
        <fullName evidence="10">Putative ionotropic receptor ligand binding domain-containing protein</fullName>
    </recommendedName>
</protein>
<evidence type="ECO:0000259" key="10">
    <source>
        <dbReference type="Pfam" id="PF24061"/>
    </source>
</evidence>
<organism evidence="11 12">
    <name type="scientific">Plutella xylostella</name>
    <name type="common">Diamondback moth</name>
    <name type="synonym">Plutella maculipennis</name>
    <dbReference type="NCBI Taxonomy" id="51655"/>
    <lineage>
        <taxon>Eukaryota</taxon>
        <taxon>Metazoa</taxon>
        <taxon>Ecdysozoa</taxon>
        <taxon>Arthropoda</taxon>
        <taxon>Hexapoda</taxon>
        <taxon>Insecta</taxon>
        <taxon>Pterygota</taxon>
        <taxon>Neoptera</taxon>
        <taxon>Endopterygota</taxon>
        <taxon>Lepidoptera</taxon>
        <taxon>Glossata</taxon>
        <taxon>Ditrysia</taxon>
        <taxon>Yponomeutoidea</taxon>
        <taxon>Plutellidae</taxon>
        <taxon>Plutella</taxon>
    </lineage>
</organism>
<evidence type="ECO:0000256" key="1">
    <source>
        <dbReference type="ARBA" id="ARBA00004651"/>
    </source>
</evidence>
<evidence type="ECO:0000256" key="6">
    <source>
        <dbReference type="ARBA" id="ARBA00023170"/>
    </source>
</evidence>
<dbReference type="InterPro" id="IPR056198">
    <property type="entry name" value="LBD_receptor"/>
</dbReference>
<feature type="transmembrane region" description="Helical" evidence="8">
    <location>
        <begin position="365"/>
        <end position="384"/>
    </location>
</feature>
<feature type="transmembrane region" description="Helical" evidence="8">
    <location>
        <begin position="420"/>
        <end position="440"/>
    </location>
</feature>
<keyword evidence="12" id="KW-1185">Reference proteome</keyword>
<evidence type="ECO:0000256" key="2">
    <source>
        <dbReference type="ARBA" id="ARBA00022475"/>
    </source>
</evidence>
<accession>A0ABQ7QSA6</accession>
<feature type="transmembrane region" description="Helical" evidence="8">
    <location>
        <begin position="620"/>
        <end position="640"/>
    </location>
</feature>
<feature type="domain" description="Putative ionotropic receptor ligand binding" evidence="10">
    <location>
        <begin position="115"/>
        <end position="208"/>
    </location>
</feature>
<dbReference type="InterPro" id="IPR052192">
    <property type="entry name" value="Insect_Ionotropic_Sensory_Rcpt"/>
</dbReference>
<comment type="subcellular location">
    <subcellularLocation>
        <location evidence="1">Cell membrane</location>
        <topology evidence="1">Multi-pass membrane protein</topology>
    </subcellularLocation>
</comment>
<evidence type="ECO:0000313" key="12">
    <source>
        <dbReference type="Proteomes" id="UP000823941"/>
    </source>
</evidence>
<gene>
    <name evidence="11" type="ORF">JYU34_006533</name>
</gene>
<keyword evidence="5 8" id="KW-0472">Membrane</keyword>
<feature type="signal peptide" evidence="9">
    <location>
        <begin position="1"/>
        <end position="15"/>
    </location>
</feature>
<proteinExistence type="predicted"/>
<dbReference type="Gene3D" id="1.10.287.70">
    <property type="match status" value="1"/>
</dbReference>
<keyword evidence="3 8" id="KW-0812">Transmembrane</keyword>
<evidence type="ECO:0000256" key="3">
    <source>
        <dbReference type="ARBA" id="ARBA00022692"/>
    </source>
</evidence>
<evidence type="ECO:0000313" key="11">
    <source>
        <dbReference type="EMBL" id="KAG7307917.1"/>
    </source>
</evidence>
<keyword evidence="4 8" id="KW-1133">Transmembrane helix</keyword>
<dbReference type="SUPFAM" id="SSF53850">
    <property type="entry name" value="Periplasmic binding protein-like II"/>
    <property type="match status" value="1"/>
</dbReference>
<keyword evidence="9" id="KW-0732">Signal</keyword>
<reference evidence="11 12" key="1">
    <citation type="submission" date="2021-06" db="EMBL/GenBank/DDBJ databases">
        <title>A haploid diamondback moth (Plutella xylostella L.) genome assembly resolves 31 chromosomes and identifies a diamide resistance mutation.</title>
        <authorList>
            <person name="Ward C.M."/>
            <person name="Perry K.D."/>
            <person name="Baker G."/>
            <person name="Powis K."/>
            <person name="Heckel D.G."/>
            <person name="Baxter S.W."/>
        </authorList>
    </citation>
    <scope>NUCLEOTIDE SEQUENCE [LARGE SCALE GENOMIC DNA]</scope>
    <source>
        <strain evidence="11 12">LV</strain>
        <tissue evidence="11">Single pupa</tissue>
    </source>
</reference>
<keyword evidence="2" id="KW-1003">Cell membrane</keyword>
<dbReference type="PANTHER" id="PTHR42643:SF24">
    <property type="entry name" value="IONOTROPIC RECEPTOR 60A"/>
    <property type="match status" value="1"/>
</dbReference>
<evidence type="ECO:0000256" key="8">
    <source>
        <dbReference type="SAM" id="Phobius"/>
    </source>
</evidence>
<sequence length="661" mass="75074">MAILLIIFLCDCVAAIINPHGPTVVNDYVRCVDSIIDVNFHKAGLMYFMHTQNMSTSVARIRADLLREIHREREQIMVIIASPTEDDQPLCTSHREPRTDGRLLTADRFAPIPIANYVVVIVDSYTDFDKVVGRLVRARGWNPSALFLILYFHFASSDKINIEHAEDMVACLFSWNVFNIIVIVPETGNLRNALVYTWKPYDPPKYCGYSNETSRGRLKVVNTCKRGMVSEPKKILYHKLPRDMKGCYLTLLALERQPFVTMEITDPNVEKGFINELLMQFNFRPNYTFVNKPRGEETLGQWEGAISDLIAKKGQILLGGIFPDDEVHKDFECSSTYLADAYTWVVPRAFNIPPWAAPMIIFSDLVWYSTVAGFIVCVISWRTFGYLSGDSLYHNSIGHCFMNTLVSNLGFAAYARPVKFSLRMFFVVFSLYCILFVTGYQTKLIDVLTNPPFLYQIQTVEEMVESGLAFGGFEELHDLFQNSSDAFDCMIGAQWTDVADLHGAMLDVAVHRNFSLLVSRLELAHASASLGQLTAASGEHKYFAFESNVFTVPLEMVALRGFPFMHMFSHELMLFRQVGVNERVRDWFATHVLRRRARLQRGEAGEGGTPLSLEHMEGGFFALFLGYISGTLVLLVEIAVNSQWFKSNLEKVRTKLVKKLK</sequence>
<dbReference type="Proteomes" id="UP000823941">
    <property type="component" value="Chromosome 9"/>
</dbReference>
<dbReference type="EMBL" id="JAHIBW010000009">
    <property type="protein sequence ID" value="KAG7307917.1"/>
    <property type="molecule type" value="Genomic_DNA"/>
</dbReference>
<dbReference type="PANTHER" id="PTHR42643">
    <property type="entry name" value="IONOTROPIC RECEPTOR 20A-RELATED"/>
    <property type="match status" value="1"/>
</dbReference>
<keyword evidence="6" id="KW-0675">Receptor</keyword>
<comment type="caution">
    <text evidence="11">The sequence shown here is derived from an EMBL/GenBank/DDBJ whole genome shotgun (WGS) entry which is preliminary data.</text>
</comment>
<feature type="chain" id="PRO_5045278001" description="Putative ionotropic receptor ligand binding domain-containing protein" evidence="9">
    <location>
        <begin position="16"/>
        <end position="661"/>
    </location>
</feature>
<dbReference type="Pfam" id="PF24061">
    <property type="entry name" value="LBD_receptor"/>
    <property type="match status" value="1"/>
</dbReference>